<sequence>MTKSFVAYFKSENDAETAKAKLEKLRVSNVLVDELPETKKHNAYFPIVGMGTPGTMSTGTGVMGLGVADVSDNNREEHGQITHLLEGKVEEEDYDQAISILAESKGYRNE</sequence>
<dbReference type="EMBL" id="BBXV01000012">
    <property type="protein sequence ID" value="GAQ17092.1"/>
    <property type="molecule type" value="Genomic_DNA"/>
</dbReference>
<name>A0A0U9HAD5_9BACI</name>
<protein>
    <submittedName>
        <fullName evidence="1">M48 family peptidase</fullName>
    </submittedName>
</protein>
<organism evidence="1 2">
    <name type="scientific">Oceanobacillus picturae</name>
    <dbReference type="NCBI Taxonomy" id="171693"/>
    <lineage>
        <taxon>Bacteria</taxon>
        <taxon>Bacillati</taxon>
        <taxon>Bacillota</taxon>
        <taxon>Bacilli</taxon>
        <taxon>Bacillales</taxon>
        <taxon>Bacillaceae</taxon>
        <taxon>Oceanobacillus</taxon>
    </lineage>
</organism>
<gene>
    <name evidence="1" type="ORF">OPHB3_1017</name>
</gene>
<dbReference type="AlphaFoldDB" id="A0A0U9HAD5"/>
<reference evidence="1 2" key="2">
    <citation type="journal article" date="2016" name="Genome Announc.">
        <title>Draft Genome Sequence of Oceanobacillus picturae Heshi-B3, Isolated from Fermented Rice Bran in a Traditional Japanese Seafood Dish.</title>
        <authorList>
            <person name="Akuzawa S."/>
            <person name="Nagaoka J."/>
            <person name="Kanekatsu M."/>
            <person name="Kanesaki Y."/>
            <person name="Suzuki T."/>
        </authorList>
    </citation>
    <scope>NUCLEOTIDE SEQUENCE [LARGE SCALE GENOMIC DNA]</scope>
    <source>
        <strain evidence="1 2">Heshi-B3</strain>
    </source>
</reference>
<dbReference type="OrthoDB" id="2607182at2"/>
<reference evidence="2" key="1">
    <citation type="submission" date="2015-07" db="EMBL/GenBank/DDBJ databases">
        <title>Draft Genome Sequence of Oceanobacillus picturae Heshi-B3 that Was Isolated from Fermented Rice Bran with Aging Salted Mackerel, Which Was Named Heshiko as Traditional Fermented Seafood in Japan.</title>
        <authorList>
            <person name="Akuzawa S."/>
            <person name="Nakagawa J."/>
            <person name="Kanekatsu T."/>
            <person name="Kanesaki Y."/>
            <person name="Suzuki T."/>
        </authorList>
    </citation>
    <scope>NUCLEOTIDE SEQUENCE [LARGE SCALE GENOMIC DNA]</scope>
    <source>
        <strain evidence="2">Heshi-B3</strain>
    </source>
</reference>
<accession>A0A0U9HAD5</accession>
<proteinExistence type="predicted"/>
<evidence type="ECO:0000313" key="2">
    <source>
        <dbReference type="Proteomes" id="UP000052946"/>
    </source>
</evidence>
<dbReference type="Proteomes" id="UP000052946">
    <property type="component" value="Unassembled WGS sequence"/>
</dbReference>
<dbReference type="RefSeq" id="WP_058949626.1">
    <property type="nucleotide sequence ID" value="NZ_BBXV01000012.1"/>
</dbReference>
<comment type="caution">
    <text evidence="1">The sequence shown here is derived from an EMBL/GenBank/DDBJ whole genome shotgun (WGS) entry which is preliminary data.</text>
</comment>
<evidence type="ECO:0000313" key="1">
    <source>
        <dbReference type="EMBL" id="GAQ17092.1"/>
    </source>
</evidence>